<dbReference type="PANTHER" id="PTHR30413">
    <property type="entry name" value="INNER MEMBRANE TRANSPORT PERMEASE"/>
    <property type="match status" value="1"/>
</dbReference>
<organism evidence="11 12">
    <name type="scientific">Mucilaginibacter sabulilitoris</name>
    <dbReference type="NCBI Taxonomy" id="1173583"/>
    <lineage>
        <taxon>Bacteria</taxon>
        <taxon>Pseudomonadati</taxon>
        <taxon>Bacteroidota</taxon>
        <taxon>Sphingobacteriia</taxon>
        <taxon>Sphingobacteriales</taxon>
        <taxon>Sphingobacteriaceae</taxon>
        <taxon>Mucilaginibacter</taxon>
    </lineage>
</organism>
<evidence type="ECO:0000256" key="6">
    <source>
        <dbReference type="ARBA" id="ARBA00022692"/>
    </source>
</evidence>
<reference evidence="11 12" key="1">
    <citation type="submission" date="2023-11" db="EMBL/GenBank/DDBJ databases">
        <title>Analysis of the Genomes of Mucilaginibacter gossypii cycad 4 and M. sabulilitoris SNA2: microbes with the potential for plant growth promotion.</title>
        <authorList>
            <person name="Hirsch A.M."/>
            <person name="Humm E."/>
            <person name="Rubbi M."/>
            <person name="Del Vecchio G."/>
            <person name="Ha S.M."/>
            <person name="Pellegrini M."/>
            <person name="Gunsalus R.P."/>
        </authorList>
    </citation>
    <scope>NUCLEOTIDE SEQUENCE [LARGE SCALE GENOMIC DNA]</scope>
    <source>
        <strain evidence="11 12">SNA2</strain>
    </source>
</reference>
<keyword evidence="4 9" id="KW-1003">Cell membrane</keyword>
<keyword evidence="6 9" id="KW-0812">Transmembrane</keyword>
<dbReference type="PANTHER" id="PTHR30413:SF8">
    <property type="entry name" value="TRANSPORT PERMEASE PROTEIN"/>
    <property type="match status" value="1"/>
</dbReference>
<name>A0ABZ0TF57_9SPHI</name>
<keyword evidence="12" id="KW-1185">Reference proteome</keyword>
<evidence type="ECO:0000256" key="3">
    <source>
        <dbReference type="ARBA" id="ARBA00022448"/>
    </source>
</evidence>
<feature type="transmembrane region" description="Helical" evidence="9">
    <location>
        <begin position="87"/>
        <end position="104"/>
    </location>
</feature>
<feature type="transmembrane region" description="Helical" evidence="9">
    <location>
        <begin position="258"/>
        <end position="277"/>
    </location>
</feature>
<evidence type="ECO:0000256" key="4">
    <source>
        <dbReference type="ARBA" id="ARBA00022475"/>
    </source>
</evidence>
<feature type="transmembrane region" description="Helical" evidence="9">
    <location>
        <begin position="125"/>
        <end position="152"/>
    </location>
</feature>
<dbReference type="InterPro" id="IPR047817">
    <property type="entry name" value="ABC2_TM_bact-type"/>
</dbReference>
<keyword evidence="3 9" id="KW-0813">Transport</keyword>
<evidence type="ECO:0000256" key="7">
    <source>
        <dbReference type="ARBA" id="ARBA00022989"/>
    </source>
</evidence>
<keyword evidence="5" id="KW-0997">Cell inner membrane</keyword>
<evidence type="ECO:0000256" key="8">
    <source>
        <dbReference type="ARBA" id="ARBA00023136"/>
    </source>
</evidence>
<gene>
    <name evidence="11" type="ORF">SNE25_20150</name>
</gene>
<feature type="domain" description="ABC transmembrane type-2" evidence="10">
    <location>
        <begin position="52"/>
        <end position="280"/>
    </location>
</feature>
<keyword evidence="8 9" id="KW-0472">Membrane</keyword>
<proteinExistence type="inferred from homology"/>
<evidence type="ECO:0000256" key="2">
    <source>
        <dbReference type="ARBA" id="ARBA00007783"/>
    </source>
</evidence>
<dbReference type="RefSeq" id="WP_321560799.1">
    <property type="nucleotide sequence ID" value="NZ_CP139558.1"/>
</dbReference>
<evidence type="ECO:0000256" key="5">
    <source>
        <dbReference type="ARBA" id="ARBA00022519"/>
    </source>
</evidence>
<keyword evidence="7 9" id="KW-1133">Transmembrane helix</keyword>
<dbReference type="InterPro" id="IPR013525">
    <property type="entry name" value="ABC2_TM"/>
</dbReference>
<evidence type="ECO:0000313" key="11">
    <source>
        <dbReference type="EMBL" id="WPU91633.1"/>
    </source>
</evidence>
<evidence type="ECO:0000256" key="9">
    <source>
        <dbReference type="RuleBase" id="RU361157"/>
    </source>
</evidence>
<feature type="transmembrane region" description="Helical" evidence="9">
    <location>
        <begin position="197"/>
        <end position="221"/>
    </location>
</feature>
<dbReference type="EMBL" id="CP139558">
    <property type="protein sequence ID" value="WPU91633.1"/>
    <property type="molecule type" value="Genomic_DNA"/>
</dbReference>
<accession>A0ABZ0TF57</accession>
<feature type="transmembrane region" description="Helical" evidence="9">
    <location>
        <begin position="55"/>
        <end position="75"/>
    </location>
</feature>
<protein>
    <recommendedName>
        <fullName evidence="9">Transport permease protein</fullName>
    </recommendedName>
</protein>
<evidence type="ECO:0000313" key="12">
    <source>
        <dbReference type="Proteomes" id="UP001324380"/>
    </source>
</evidence>
<dbReference type="PROSITE" id="PS51012">
    <property type="entry name" value="ABC_TM2"/>
    <property type="match status" value="1"/>
</dbReference>
<dbReference type="Proteomes" id="UP001324380">
    <property type="component" value="Chromosome"/>
</dbReference>
<evidence type="ECO:0000256" key="1">
    <source>
        <dbReference type="ARBA" id="ARBA00004429"/>
    </source>
</evidence>
<comment type="subcellular location">
    <subcellularLocation>
        <location evidence="1">Cell inner membrane</location>
        <topology evidence="1">Multi-pass membrane protein</topology>
    </subcellularLocation>
    <subcellularLocation>
        <location evidence="9">Cell membrane</location>
        <topology evidence="9">Multi-pass membrane protein</topology>
    </subcellularLocation>
</comment>
<evidence type="ECO:0000259" key="10">
    <source>
        <dbReference type="PROSITE" id="PS51012"/>
    </source>
</evidence>
<feature type="transmembrane region" description="Helical" evidence="9">
    <location>
        <begin position="164"/>
        <end position="190"/>
    </location>
</feature>
<sequence length="288" mass="32747">MNTLTNDKDWDTEITANSSFFDLKLKDVWHYRDLLLLFVRRDFVSFYKQTILGPVWFFVQPVITILFYTLVFGNLAGIPVDGLPKPLFYLAGTIVWNYFAECLTKTSTVFRDSAGLLGKVYFPRLIMPLSIVLSNLIKFGVQFVLFLILYVFYLVKGSVIIPNIFIIMLPLLIVMIAALGLGFGMIISAVTTKYRDLAFIVSFGVPLLMYTTTVIFPLSVVEVKYPAYSWLVKFNPVTAIIEAFRYGFLGRGTFSWELIGYSLITTLIVLLTGTVIFNRVEKTFVDTV</sequence>
<dbReference type="Pfam" id="PF01061">
    <property type="entry name" value="ABC2_membrane"/>
    <property type="match status" value="1"/>
</dbReference>
<comment type="similarity">
    <text evidence="2 9">Belongs to the ABC-2 integral membrane protein family.</text>
</comment>